<name>A0A097CSZ5_9ACTN</name>
<organism evidence="5">
    <name type="scientific">Verrucosispora sp. MS100047</name>
    <dbReference type="NCBI Taxonomy" id="1410949"/>
    <lineage>
        <taxon>Bacteria</taxon>
        <taxon>Bacillati</taxon>
        <taxon>Actinomycetota</taxon>
        <taxon>Actinomycetes</taxon>
        <taxon>Micromonosporales</taxon>
        <taxon>Micromonosporaceae</taxon>
        <taxon>Micromonospora</taxon>
    </lineage>
</organism>
<dbReference type="PANTHER" id="PTHR43580">
    <property type="entry name" value="OXIDOREDUCTASE GLYR1-RELATED"/>
    <property type="match status" value="1"/>
</dbReference>
<gene>
    <name evidence="5" type="ORF">VASRM7_521</name>
</gene>
<dbReference type="InterPro" id="IPR048666">
    <property type="entry name" value="RedAm-like_C"/>
</dbReference>
<reference evidence="5" key="1">
    <citation type="submission" date="2013-11" db="EMBL/GenBank/DDBJ databases">
        <title>New antitubercular compounds from marine-derived Verrucosispora sp. MS100047.</title>
        <authorList>
            <person name="Huang P."/>
            <person name="Xie F."/>
            <person name="Wang Q."/>
            <person name="Wang J."/>
            <person name="Wang Q."/>
            <person name="Abdel-Mageed W.M."/>
            <person name="Liu M."/>
            <person name="Han J."/>
            <person name="Song F."/>
            <person name="Dai H."/>
            <person name="Liu X."/>
            <person name="Zhang L."/>
        </authorList>
    </citation>
    <scope>NUCLEOTIDE SEQUENCE</scope>
    <source>
        <strain evidence="5">MS100047</strain>
    </source>
</reference>
<feature type="domain" description="NADPH-dependent reductive aminase-like C-terminal" evidence="4">
    <location>
        <begin position="165"/>
        <end position="291"/>
    </location>
</feature>
<feature type="domain" description="6-phosphogluconate dehydrogenase NADP-binding" evidence="3">
    <location>
        <begin position="9"/>
        <end position="163"/>
    </location>
</feature>
<dbReference type="InterPro" id="IPR006115">
    <property type="entry name" value="6PGDH_NADP-bd"/>
</dbReference>
<evidence type="ECO:0000256" key="2">
    <source>
        <dbReference type="ARBA" id="ARBA00023002"/>
    </source>
</evidence>
<evidence type="ECO:0000259" key="3">
    <source>
        <dbReference type="Pfam" id="PF03446"/>
    </source>
</evidence>
<dbReference type="InterPro" id="IPR013328">
    <property type="entry name" value="6PGD_dom2"/>
</dbReference>
<dbReference type="GO" id="GO:0016491">
    <property type="term" value="F:oxidoreductase activity"/>
    <property type="evidence" value="ECO:0007669"/>
    <property type="project" value="UniProtKB-KW"/>
</dbReference>
<dbReference type="PIRSF" id="PIRSF000103">
    <property type="entry name" value="HIBADH"/>
    <property type="match status" value="1"/>
</dbReference>
<protein>
    <submittedName>
        <fullName evidence="5">Uncharacterized protein</fullName>
    </submittedName>
</protein>
<dbReference type="Gene3D" id="1.10.1040.10">
    <property type="entry name" value="N-(1-d-carboxylethyl)-l-norvaline Dehydrogenase, domain 2"/>
    <property type="match status" value="1"/>
</dbReference>
<dbReference type="PANTHER" id="PTHR43580:SF2">
    <property type="entry name" value="CYTOKINE-LIKE NUCLEAR FACTOR N-PAC"/>
    <property type="match status" value="1"/>
</dbReference>
<sequence>MAADSRAPVTVIGLGAMGSALARAFLAAGHPTTVWNRSPDKADDLVGQGAVRAATVADAMSAGNLIVICVLDYRAMREIIDSTGHSPADRVIVNLTSGTPGDARATAAWAQEQGMEYIDGAIMATPSMIGSEETLIFYGGPQEVYDAHADTLRSIAGAGTYLGEEPGLPSLYDVALLGLMWTTWAGFMHSAALLASEKVPAAAFLPYAQAWFEYVISPEVPNLATQVDTGAYPDNDSTLGMQTVAIEHLVEASRTQGVDPTLPEFLHARAEQAIRRGHAGDGFGAVFEVLRAPAAQ</sequence>
<proteinExistence type="inferred from homology"/>
<accession>A0A097CSZ5</accession>
<evidence type="ECO:0000256" key="1">
    <source>
        <dbReference type="ARBA" id="ARBA00009080"/>
    </source>
</evidence>
<dbReference type="GO" id="GO:0050661">
    <property type="term" value="F:NADP binding"/>
    <property type="evidence" value="ECO:0007669"/>
    <property type="project" value="InterPro"/>
</dbReference>
<keyword evidence="2" id="KW-0560">Oxidoreductase</keyword>
<dbReference type="InterPro" id="IPR015815">
    <property type="entry name" value="HIBADH-related"/>
</dbReference>
<dbReference type="SUPFAM" id="SSF51735">
    <property type="entry name" value="NAD(P)-binding Rossmann-fold domains"/>
    <property type="match status" value="1"/>
</dbReference>
<dbReference type="EMBL" id="KF826684">
    <property type="protein sequence ID" value="AIS85764.1"/>
    <property type="molecule type" value="Genomic_DNA"/>
</dbReference>
<evidence type="ECO:0000259" key="4">
    <source>
        <dbReference type="Pfam" id="PF21761"/>
    </source>
</evidence>
<dbReference type="Pfam" id="PF03446">
    <property type="entry name" value="NAD_binding_2"/>
    <property type="match status" value="1"/>
</dbReference>
<dbReference type="SMR" id="A0A097CSZ5"/>
<dbReference type="InterPro" id="IPR051265">
    <property type="entry name" value="HIBADH-related_NP60_sf"/>
</dbReference>
<dbReference type="InterPro" id="IPR036291">
    <property type="entry name" value="NAD(P)-bd_dom_sf"/>
</dbReference>
<comment type="similarity">
    <text evidence="1">Belongs to the HIBADH-related family.</text>
</comment>
<evidence type="ECO:0000313" key="5">
    <source>
        <dbReference type="EMBL" id="AIS85764.1"/>
    </source>
</evidence>
<dbReference type="Gene3D" id="3.40.50.720">
    <property type="entry name" value="NAD(P)-binding Rossmann-like Domain"/>
    <property type="match status" value="1"/>
</dbReference>
<dbReference type="AlphaFoldDB" id="A0A097CSZ5"/>
<dbReference type="Pfam" id="PF21761">
    <property type="entry name" value="RedAm-like_C"/>
    <property type="match status" value="1"/>
</dbReference>